<evidence type="ECO:0000313" key="2">
    <source>
        <dbReference type="Proteomes" id="UP001555342"/>
    </source>
</evidence>
<keyword evidence="2" id="KW-1185">Reference proteome</keyword>
<organism evidence="1 2">
    <name type="scientific">Buttiauxella gaviniae</name>
    <dbReference type="NCBI Taxonomy" id="82990"/>
    <lineage>
        <taxon>Bacteria</taxon>
        <taxon>Pseudomonadati</taxon>
        <taxon>Pseudomonadota</taxon>
        <taxon>Gammaproteobacteria</taxon>
        <taxon>Enterobacterales</taxon>
        <taxon>Enterobacteriaceae</taxon>
        <taxon>Buttiauxella</taxon>
    </lineage>
</organism>
<sequence length="577" mass="63956">MANIWANFDHFEKLDIFFKYNDAQTAFANYSSSKVTQLTVKVRARAVDKTGKILPITSADLKAIARLCVYESNGTFYQDNSSWTLYQQADMHDYRSVLTEKVSAPNIYNIFGTAKETGDVECEVYIAPNGTPFDLINIAVQVDVPGHGQSSTAKDRAKGVYPECYLSVTGISNVWDVCKNISSLAISFADSSGAKSTIYANGRNQVPVIISVAAADAQGHYLNLFASDFYIEKNKHYPTPRIELVNAHNNDDVLSFDGTKGVCYSFSASEWGNPISYTYAKRIMSSVDNGICNIPAYISSYTASPGKEVAVRLNIPGFACITTAITSTGQWESYTTSKVSLTFLEKIDYSDASNLQIVDKGWTTLDSSVHYTYHPNSWKGKSKVQDNGTVRNKQVLIKPNVGNSEVKFLSEKTVVDDRAHYAPYNTSDKIGMFGYPDKHSTQTYVQSLLDYTPDHGGHIVAWGVEVPEDMKQFGFAHTSGHDCQKETNYEPNGWHYMLDIKEGCGRITWIASPKKVAGAVTLYAMEAAHSVDNSVHHTTSWPQKTQPARVTVYDNFGNSGTFRISWDQRTYSPSLSS</sequence>
<name>A0ABV3NRK3_9ENTR</name>
<comment type="caution">
    <text evidence="1">The sequence shown here is derived from an EMBL/GenBank/DDBJ whole genome shotgun (WGS) entry which is preliminary data.</text>
</comment>
<evidence type="ECO:0000313" key="1">
    <source>
        <dbReference type="EMBL" id="MEW7312169.1"/>
    </source>
</evidence>
<dbReference type="EMBL" id="JBFMVT010000002">
    <property type="protein sequence ID" value="MEW7312169.1"/>
    <property type="molecule type" value="Genomic_DNA"/>
</dbReference>
<protein>
    <submittedName>
        <fullName evidence="1">Uncharacterized protein</fullName>
    </submittedName>
</protein>
<dbReference type="Proteomes" id="UP001555342">
    <property type="component" value="Unassembled WGS sequence"/>
</dbReference>
<accession>A0ABV3NRK3</accession>
<proteinExistence type="predicted"/>
<gene>
    <name evidence="1" type="ORF">AB1E22_05510</name>
</gene>
<reference evidence="1 2" key="1">
    <citation type="submission" date="2024-07" db="EMBL/GenBank/DDBJ databases">
        <authorList>
            <person name="Wang L."/>
        </authorList>
    </citation>
    <scope>NUCLEOTIDE SEQUENCE [LARGE SCALE GENOMIC DNA]</scope>
    <source>
        <strain evidence="1 2">WL359</strain>
    </source>
</reference>
<dbReference type="RefSeq" id="WP_367594434.1">
    <property type="nucleotide sequence ID" value="NZ_JBFMVT010000002.1"/>
</dbReference>